<protein>
    <recommendedName>
        <fullName evidence="17">Chemotaxis protein</fullName>
    </recommendedName>
</protein>
<proteinExistence type="inferred from homology"/>
<organism evidence="15 16">
    <name type="scientific">Stenomitos frigidus ULC18</name>
    <dbReference type="NCBI Taxonomy" id="2107698"/>
    <lineage>
        <taxon>Bacteria</taxon>
        <taxon>Bacillati</taxon>
        <taxon>Cyanobacteriota</taxon>
        <taxon>Cyanophyceae</taxon>
        <taxon>Leptolyngbyales</taxon>
        <taxon>Leptolyngbyaceae</taxon>
        <taxon>Stenomitos</taxon>
    </lineage>
</organism>
<keyword evidence="2" id="KW-1003">Cell membrane</keyword>
<feature type="transmembrane region" description="Helical" evidence="12">
    <location>
        <begin position="342"/>
        <end position="362"/>
    </location>
</feature>
<sequence length="964" mass="104814">MSQSTIQSSVYAHTQEVNVKVNAKAQKKRLVSWKGLSLRLKATLLAVAVSTVPITVVGGATYMQVKESNRASVDANKQNLASGVQSHINQYMWERLGDIKIMADLDLLADAKDRLTTTTAEKSAALEQFIKAYPVYDSIAAFNLQGDPIAQTQGKPLGNHSNRPYIQQALRTKGPILSQPSISTSSGLFSVYAAAPIKDRDTGEIIGTIRARIPVSKFSDLVQALKPQKGSAYYLINDAGSVFSGPEGKYIIQENSSGRKGDVGEKAFKEKRIEDLFPDLGAFRATQKGGSIFAVHPMTKVPAFVTYVPPKTLEGLPDLKWSVVLATDSEIAFAAQKQQLQVLLIGIGLTLLVVLVVSIYLINRAIRPLLESAQVVEKIGQGHLDARIAVRGEDELAALGSNINQMADQIQDLLQTMQQNAEQLKTQNNVLSDLARHEALVQGNVKVAVASFTEAITKTLKLERVSIWLYNTDRSNLTCLDRYDRGLQQHSDGDLLDVADAQNYVDFLESEHFLAVNNVRANAAVNQLLPDGLLLSETRALLNLPIYVANRMAGFIQCEHVQGPRTWQAPEQTFVSGVANLVSIVIESEFLQQEVSHLLDVVSDVEEGNLTTQAQVSDRATGLVADTFNRLIERFAYVLNQVLVAAHQVSESANQQKELVVTVANNADEQAQAVNQVLQLTEQVEQAAQGSADRVKISNESLQTVSSTLVLGQEAIDALTQGITVLQEGTNRIVQRMKTLGEFVGLADQFVQNQSQIAFVTQTLSLNASLVAARASEQRDPRQFVVVAREFDSIADQVNKLAQQTSEGLTNLEQRSAQIHSAVSAVDGDVQNMGELVRQFTAGVEQSNQVFQTVQTITGDAVQAGEAVNQFSGQIVEAAQATAHVMRDITGLAEQTAALTQVTRERSDQMDSLAAQLLQTVQFFQLPIALEDSSVPAKNGQSRLGDHTVTVPTEPISSNHVLQA</sequence>
<evidence type="ECO:0000256" key="3">
    <source>
        <dbReference type="ARBA" id="ARBA00022500"/>
    </source>
</evidence>
<evidence type="ECO:0000313" key="15">
    <source>
        <dbReference type="EMBL" id="PSB23731.1"/>
    </source>
</evidence>
<dbReference type="InterPro" id="IPR003018">
    <property type="entry name" value="GAF"/>
</dbReference>
<evidence type="ECO:0000256" key="2">
    <source>
        <dbReference type="ARBA" id="ARBA00022475"/>
    </source>
</evidence>
<evidence type="ECO:0008006" key="17">
    <source>
        <dbReference type="Google" id="ProtNLM"/>
    </source>
</evidence>
<dbReference type="AlphaFoldDB" id="A0A2T1DTH6"/>
<feature type="compositionally biased region" description="Polar residues" evidence="11">
    <location>
        <begin position="955"/>
        <end position="964"/>
    </location>
</feature>
<evidence type="ECO:0000256" key="11">
    <source>
        <dbReference type="SAM" id="MobiDB-lite"/>
    </source>
</evidence>
<feature type="coiled-coil region" evidence="10">
    <location>
        <begin position="396"/>
        <end position="434"/>
    </location>
</feature>
<evidence type="ECO:0000256" key="5">
    <source>
        <dbReference type="ARBA" id="ARBA00022989"/>
    </source>
</evidence>
<feature type="domain" description="Methyl-accepting transducer" evidence="13">
    <location>
        <begin position="645"/>
        <end position="890"/>
    </location>
</feature>
<dbReference type="SUPFAM" id="SSF55781">
    <property type="entry name" value="GAF domain-like"/>
    <property type="match status" value="1"/>
</dbReference>
<keyword evidence="16" id="KW-1185">Reference proteome</keyword>
<dbReference type="OrthoDB" id="419276at2"/>
<evidence type="ECO:0000256" key="9">
    <source>
        <dbReference type="PROSITE-ProRule" id="PRU00284"/>
    </source>
</evidence>
<evidence type="ECO:0000259" key="13">
    <source>
        <dbReference type="PROSITE" id="PS50111"/>
    </source>
</evidence>
<dbReference type="Proteomes" id="UP000239576">
    <property type="component" value="Unassembled WGS sequence"/>
</dbReference>
<dbReference type="SUPFAM" id="SSF58104">
    <property type="entry name" value="Methyl-accepting chemotaxis protein (MCP) signaling domain"/>
    <property type="match status" value="1"/>
</dbReference>
<dbReference type="CDD" id="cd06225">
    <property type="entry name" value="HAMP"/>
    <property type="match status" value="1"/>
</dbReference>
<evidence type="ECO:0000256" key="4">
    <source>
        <dbReference type="ARBA" id="ARBA00022692"/>
    </source>
</evidence>
<dbReference type="Gene3D" id="3.30.450.20">
    <property type="entry name" value="PAS domain"/>
    <property type="match status" value="1"/>
</dbReference>
<keyword evidence="7 9" id="KW-0807">Transducer</keyword>
<dbReference type="InterPro" id="IPR033479">
    <property type="entry name" value="dCache_1"/>
</dbReference>
<feature type="domain" description="HAMP" evidence="14">
    <location>
        <begin position="363"/>
        <end position="415"/>
    </location>
</feature>
<dbReference type="GO" id="GO:0007165">
    <property type="term" value="P:signal transduction"/>
    <property type="evidence" value="ECO:0007669"/>
    <property type="project" value="UniProtKB-KW"/>
</dbReference>
<comment type="subcellular location">
    <subcellularLocation>
        <location evidence="1">Cell membrane</location>
        <topology evidence="1">Multi-pass membrane protein</topology>
    </subcellularLocation>
</comment>
<keyword evidence="4 12" id="KW-0812">Transmembrane</keyword>
<feature type="transmembrane region" description="Helical" evidence="12">
    <location>
        <begin position="42"/>
        <end position="62"/>
    </location>
</feature>
<dbReference type="SUPFAM" id="SSF158472">
    <property type="entry name" value="HAMP domain-like"/>
    <property type="match status" value="1"/>
</dbReference>
<dbReference type="Gene3D" id="6.10.340.10">
    <property type="match status" value="1"/>
</dbReference>
<dbReference type="SUPFAM" id="SSF103190">
    <property type="entry name" value="Sensory domain-like"/>
    <property type="match status" value="1"/>
</dbReference>
<dbReference type="GO" id="GO:0006935">
    <property type="term" value="P:chemotaxis"/>
    <property type="evidence" value="ECO:0007669"/>
    <property type="project" value="UniProtKB-KW"/>
</dbReference>
<evidence type="ECO:0000313" key="16">
    <source>
        <dbReference type="Proteomes" id="UP000239576"/>
    </source>
</evidence>
<keyword evidence="6 12" id="KW-0472">Membrane</keyword>
<dbReference type="PROSITE" id="PS50111">
    <property type="entry name" value="CHEMOTAXIS_TRANSDUC_2"/>
    <property type="match status" value="1"/>
</dbReference>
<dbReference type="SMART" id="SM00304">
    <property type="entry name" value="HAMP"/>
    <property type="match status" value="2"/>
</dbReference>
<dbReference type="SMART" id="SM00065">
    <property type="entry name" value="GAF"/>
    <property type="match status" value="1"/>
</dbReference>
<dbReference type="Pfam" id="PF02743">
    <property type="entry name" value="dCache_1"/>
    <property type="match status" value="1"/>
</dbReference>
<dbReference type="EMBL" id="PVWK01000159">
    <property type="protein sequence ID" value="PSB23731.1"/>
    <property type="molecule type" value="Genomic_DNA"/>
</dbReference>
<dbReference type="CDD" id="cd12914">
    <property type="entry name" value="PDC1_DGC_like"/>
    <property type="match status" value="1"/>
</dbReference>
<comment type="caution">
    <text evidence="15">The sequence shown here is derived from an EMBL/GenBank/DDBJ whole genome shotgun (WGS) entry which is preliminary data.</text>
</comment>
<dbReference type="Gene3D" id="3.30.450.40">
    <property type="match status" value="1"/>
</dbReference>
<comment type="similarity">
    <text evidence="8">Belongs to the methyl-accepting chemotaxis (MCP) protein family.</text>
</comment>
<dbReference type="InterPro" id="IPR003660">
    <property type="entry name" value="HAMP_dom"/>
</dbReference>
<keyword evidence="3" id="KW-0145">Chemotaxis</keyword>
<keyword evidence="10" id="KW-0175">Coiled coil</keyword>
<dbReference type="PANTHER" id="PTHR32089:SF112">
    <property type="entry name" value="LYSOZYME-LIKE PROTEIN-RELATED"/>
    <property type="match status" value="1"/>
</dbReference>
<accession>A0A2T1DTH6</accession>
<keyword evidence="5 12" id="KW-1133">Transmembrane helix</keyword>
<dbReference type="GO" id="GO:0005886">
    <property type="term" value="C:plasma membrane"/>
    <property type="evidence" value="ECO:0007669"/>
    <property type="project" value="UniProtKB-SubCell"/>
</dbReference>
<evidence type="ECO:0000259" key="14">
    <source>
        <dbReference type="PROSITE" id="PS50885"/>
    </source>
</evidence>
<dbReference type="PANTHER" id="PTHR32089">
    <property type="entry name" value="METHYL-ACCEPTING CHEMOTAXIS PROTEIN MCPB"/>
    <property type="match status" value="1"/>
</dbReference>
<evidence type="ECO:0000256" key="10">
    <source>
        <dbReference type="SAM" id="Coils"/>
    </source>
</evidence>
<dbReference type="RefSeq" id="WP_106260857.1">
    <property type="nucleotide sequence ID" value="NZ_CAWNSW010000143.1"/>
</dbReference>
<evidence type="ECO:0000256" key="8">
    <source>
        <dbReference type="ARBA" id="ARBA00029447"/>
    </source>
</evidence>
<evidence type="ECO:0000256" key="6">
    <source>
        <dbReference type="ARBA" id="ARBA00023136"/>
    </source>
</evidence>
<dbReference type="Gene3D" id="1.10.287.950">
    <property type="entry name" value="Methyl-accepting chemotaxis protein"/>
    <property type="match status" value="1"/>
</dbReference>
<dbReference type="Pfam" id="PF00672">
    <property type="entry name" value="HAMP"/>
    <property type="match status" value="1"/>
</dbReference>
<evidence type="ECO:0000256" key="7">
    <source>
        <dbReference type="ARBA" id="ARBA00023224"/>
    </source>
</evidence>
<feature type="region of interest" description="Disordered" evidence="11">
    <location>
        <begin position="935"/>
        <end position="964"/>
    </location>
</feature>
<name>A0A2T1DTH6_9CYAN</name>
<dbReference type="InterPro" id="IPR029016">
    <property type="entry name" value="GAF-like_dom_sf"/>
</dbReference>
<dbReference type="Pfam" id="PF01590">
    <property type="entry name" value="GAF"/>
    <property type="match status" value="1"/>
</dbReference>
<dbReference type="InterPro" id="IPR004089">
    <property type="entry name" value="MCPsignal_dom"/>
</dbReference>
<gene>
    <name evidence="15" type="ORF">C7B82_29815</name>
</gene>
<reference evidence="15 16" key="2">
    <citation type="submission" date="2018-03" db="EMBL/GenBank/DDBJ databases">
        <title>The ancient ancestry and fast evolution of plastids.</title>
        <authorList>
            <person name="Moore K.R."/>
            <person name="Magnabosco C."/>
            <person name="Momper L."/>
            <person name="Gold D.A."/>
            <person name="Bosak T."/>
            <person name="Fournier G.P."/>
        </authorList>
    </citation>
    <scope>NUCLEOTIDE SEQUENCE [LARGE SCALE GENOMIC DNA]</scope>
    <source>
        <strain evidence="15 16">ULC18</strain>
    </source>
</reference>
<dbReference type="PROSITE" id="PS50885">
    <property type="entry name" value="HAMP"/>
    <property type="match status" value="1"/>
</dbReference>
<reference evidence="16" key="1">
    <citation type="submission" date="2018-02" db="EMBL/GenBank/DDBJ databases">
        <authorList>
            <person name="Moore K."/>
            <person name="Momper L."/>
        </authorList>
    </citation>
    <scope>NUCLEOTIDE SEQUENCE [LARGE SCALE GENOMIC DNA]</scope>
    <source>
        <strain evidence="16">ULC18</strain>
    </source>
</reference>
<evidence type="ECO:0000256" key="1">
    <source>
        <dbReference type="ARBA" id="ARBA00004651"/>
    </source>
</evidence>
<dbReference type="InterPro" id="IPR029151">
    <property type="entry name" value="Sensor-like_sf"/>
</dbReference>
<evidence type="ECO:0000256" key="12">
    <source>
        <dbReference type="SAM" id="Phobius"/>
    </source>
</evidence>
<dbReference type="SMART" id="SM00283">
    <property type="entry name" value="MA"/>
    <property type="match status" value="1"/>
</dbReference>